<dbReference type="PROSITE" id="PS50931">
    <property type="entry name" value="HTH_LYSR"/>
    <property type="match status" value="1"/>
</dbReference>
<dbReference type="InterPro" id="IPR036388">
    <property type="entry name" value="WH-like_DNA-bd_sf"/>
</dbReference>
<dbReference type="PANTHER" id="PTHR30579:SF7">
    <property type="entry name" value="HTH-TYPE TRANSCRIPTIONAL REGULATOR LRHA-RELATED"/>
    <property type="match status" value="1"/>
</dbReference>
<dbReference type="Gene3D" id="3.40.190.10">
    <property type="entry name" value="Periplasmic binding protein-like II"/>
    <property type="match status" value="2"/>
</dbReference>
<dbReference type="GO" id="GO:0003677">
    <property type="term" value="F:DNA binding"/>
    <property type="evidence" value="ECO:0007669"/>
    <property type="project" value="UniProtKB-KW"/>
</dbReference>
<dbReference type="GO" id="GO:0003700">
    <property type="term" value="F:DNA-binding transcription factor activity"/>
    <property type="evidence" value="ECO:0007669"/>
    <property type="project" value="InterPro"/>
</dbReference>
<keyword evidence="3" id="KW-0805">Transcription regulation</keyword>
<dbReference type="InterPro" id="IPR036390">
    <property type="entry name" value="WH_DNA-bd_sf"/>
</dbReference>
<dbReference type="FunFam" id="1.10.10.10:FF:000001">
    <property type="entry name" value="LysR family transcriptional regulator"/>
    <property type="match status" value="1"/>
</dbReference>
<gene>
    <name evidence="7" type="ORF">KQX62_20420</name>
</gene>
<dbReference type="Pfam" id="PF00126">
    <property type="entry name" value="HTH_1"/>
    <property type="match status" value="1"/>
</dbReference>
<evidence type="ECO:0000256" key="3">
    <source>
        <dbReference type="ARBA" id="ARBA00023015"/>
    </source>
</evidence>
<evidence type="ECO:0000256" key="5">
    <source>
        <dbReference type="ARBA" id="ARBA00023163"/>
    </source>
</evidence>
<dbReference type="PANTHER" id="PTHR30579">
    <property type="entry name" value="TRANSCRIPTIONAL REGULATOR"/>
    <property type="match status" value="1"/>
</dbReference>
<accession>A0AAX3DW30</accession>
<sequence length="290" mass="31682">MMSRLFDLDLLNALVVVAETGSLSAAAPRLCRSQSAVSEQIRKLEEMCGQPLFRRGKSGASLTPAGERLIRHARQLLALSDAAYRDMHAAQLAGELRLAITDYFRPGALPGILRRVRDQFPHLRLHVSIRKSALIEETADSDEFDIGLSMAILDRPSRRNAAKRIKLRREPLLWVADRSFVMPDAGVLPLVVLPDTCSLQRFIARTLTAHRLPHTVMHSASGVGGLHLALAAGLGLTCLNASAVPADAVVLAASNRLPPLPEVEFSLVPPRRDEPALVGKVRDMLAEQLR</sequence>
<feature type="domain" description="HTH lysR-type" evidence="6">
    <location>
        <begin position="6"/>
        <end position="63"/>
    </location>
</feature>
<reference evidence="7" key="1">
    <citation type="journal article" date="2022" name="Biol. Control">
        <title>In silico genomic analysis of Rhodopseudomonas palustris strains revealed potential biocontrol agents and crop yield enhancers.</title>
        <authorList>
            <person name="Surachat K."/>
            <person name="Kantachote D."/>
            <person name="Deachamag P."/>
            <person name="Wonglapsuwan M."/>
        </authorList>
    </citation>
    <scope>NUCLEOTIDE SEQUENCE</scope>
    <source>
        <strain evidence="7">TLS06</strain>
    </source>
</reference>
<keyword evidence="5" id="KW-0804">Transcription</keyword>
<dbReference type="InterPro" id="IPR005119">
    <property type="entry name" value="LysR_subst-bd"/>
</dbReference>
<dbReference type="Gene3D" id="1.10.10.10">
    <property type="entry name" value="Winged helix-like DNA-binding domain superfamily/Winged helix DNA-binding domain"/>
    <property type="match status" value="1"/>
</dbReference>
<evidence type="ECO:0000256" key="1">
    <source>
        <dbReference type="ARBA" id="ARBA00003502"/>
    </source>
</evidence>
<dbReference type="InterPro" id="IPR000847">
    <property type="entry name" value="LysR_HTH_N"/>
</dbReference>
<evidence type="ECO:0000259" key="6">
    <source>
        <dbReference type="PROSITE" id="PS50931"/>
    </source>
</evidence>
<dbReference type="SUPFAM" id="SSF46785">
    <property type="entry name" value="Winged helix' DNA-binding domain"/>
    <property type="match status" value="1"/>
</dbReference>
<comment type="similarity">
    <text evidence="2">Belongs to the LysR transcriptional regulatory family.</text>
</comment>
<evidence type="ECO:0000256" key="2">
    <source>
        <dbReference type="ARBA" id="ARBA00009437"/>
    </source>
</evidence>
<evidence type="ECO:0000256" key="4">
    <source>
        <dbReference type="ARBA" id="ARBA00023125"/>
    </source>
</evidence>
<evidence type="ECO:0000313" key="7">
    <source>
        <dbReference type="EMBL" id="UYO39056.1"/>
    </source>
</evidence>
<name>A0AAX3DW30_RHOPL</name>
<dbReference type="EMBL" id="CP076676">
    <property type="protein sequence ID" value="UYO39056.1"/>
    <property type="molecule type" value="Genomic_DNA"/>
</dbReference>
<dbReference type="InterPro" id="IPR050176">
    <property type="entry name" value="LTTR"/>
</dbReference>
<proteinExistence type="inferred from homology"/>
<dbReference type="Pfam" id="PF03466">
    <property type="entry name" value="LysR_substrate"/>
    <property type="match status" value="1"/>
</dbReference>
<dbReference type="PRINTS" id="PR00039">
    <property type="entry name" value="HTHLYSR"/>
</dbReference>
<protein>
    <submittedName>
        <fullName evidence="7">LysR family transcriptional regulator</fullName>
    </submittedName>
</protein>
<dbReference type="AlphaFoldDB" id="A0AAX3DW30"/>
<evidence type="ECO:0000313" key="8">
    <source>
        <dbReference type="Proteomes" id="UP001163166"/>
    </source>
</evidence>
<dbReference type="SUPFAM" id="SSF53850">
    <property type="entry name" value="Periplasmic binding protein-like II"/>
    <property type="match status" value="1"/>
</dbReference>
<comment type="function">
    <text evidence="1">NodD regulates the expression of the nodABCFE genes which encode other nodulation proteins. NodD is also a negative regulator of its own expression. Binds flavonoids as inducers.</text>
</comment>
<organism evidence="7 8">
    <name type="scientific">Rhodopseudomonas palustris</name>
    <dbReference type="NCBI Taxonomy" id="1076"/>
    <lineage>
        <taxon>Bacteria</taxon>
        <taxon>Pseudomonadati</taxon>
        <taxon>Pseudomonadota</taxon>
        <taxon>Alphaproteobacteria</taxon>
        <taxon>Hyphomicrobiales</taxon>
        <taxon>Nitrobacteraceae</taxon>
        <taxon>Rhodopseudomonas</taxon>
    </lineage>
</organism>
<dbReference type="Proteomes" id="UP001163166">
    <property type="component" value="Chromosome"/>
</dbReference>
<keyword evidence="4" id="KW-0238">DNA-binding</keyword>